<evidence type="ECO:0000313" key="2">
    <source>
        <dbReference type="EMBL" id="MDR6837331.1"/>
    </source>
</evidence>
<dbReference type="EMBL" id="JAVDTL010000006">
    <property type="protein sequence ID" value="MDR6768616.1"/>
    <property type="molecule type" value="Genomic_DNA"/>
</dbReference>
<accession>A0AAJ2F2E3</accession>
<dbReference type="Proteomes" id="UP001249076">
    <property type="component" value="Unassembled WGS sequence"/>
</dbReference>
<gene>
    <name evidence="1" type="ORF">J2W88_003920</name>
    <name evidence="2" type="ORF">J2W93_002169</name>
</gene>
<dbReference type="EMBL" id="JAVDTS010000003">
    <property type="protein sequence ID" value="MDR6837331.1"/>
    <property type="molecule type" value="Genomic_DNA"/>
</dbReference>
<organism evidence="1 4">
    <name type="scientific">Acidovorax delafieldii</name>
    <name type="common">Pseudomonas delafieldii</name>
    <dbReference type="NCBI Taxonomy" id="47920"/>
    <lineage>
        <taxon>Bacteria</taxon>
        <taxon>Pseudomonadati</taxon>
        <taxon>Pseudomonadota</taxon>
        <taxon>Betaproteobacteria</taxon>
        <taxon>Burkholderiales</taxon>
        <taxon>Comamonadaceae</taxon>
        <taxon>Acidovorax</taxon>
    </lineage>
</organism>
<proteinExistence type="predicted"/>
<dbReference type="Proteomes" id="UP001253458">
    <property type="component" value="Unassembled WGS sequence"/>
</dbReference>
<reference evidence="1 3" key="1">
    <citation type="submission" date="2023-07" db="EMBL/GenBank/DDBJ databases">
        <title>Sorghum-associated microbial communities from plants grown in Nebraska, USA.</title>
        <authorList>
            <person name="Schachtman D."/>
        </authorList>
    </citation>
    <scope>NUCLEOTIDE SEQUENCE</scope>
    <source>
        <strain evidence="2 3">BE105</strain>
        <strain evidence="1">BE69</strain>
    </source>
</reference>
<evidence type="ECO:0000313" key="4">
    <source>
        <dbReference type="Proteomes" id="UP001253458"/>
    </source>
</evidence>
<dbReference type="AlphaFoldDB" id="A0AAJ2F2E3"/>
<name>A0AAJ2F2E3_ACIDE</name>
<evidence type="ECO:0000313" key="3">
    <source>
        <dbReference type="Proteomes" id="UP001249076"/>
    </source>
</evidence>
<dbReference type="RefSeq" id="WP_209818807.1">
    <property type="nucleotide sequence ID" value="NZ_JAVDTL010000006.1"/>
</dbReference>
<evidence type="ECO:0000313" key="1">
    <source>
        <dbReference type="EMBL" id="MDR6768616.1"/>
    </source>
</evidence>
<protein>
    <submittedName>
        <fullName evidence="1">Uncharacterized protein</fullName>
    </submittedName>
</protein>
<comment type="caution">
    <text evidence="1">The sequence shown here is derived from an EMBL/GenBank/DDBJ whole genome shotgun (WGS) entry which is preliminary data.</text>
</comment>
<keyword evidence="3" id="KW-1185">Reference proteome</keyword>
<sequence>MSTSSQFLGGGSSIQLWVSGATVTQWDYRKSPLDGEVYQRTAATGSGTTDPANDTTNYVAASYVRTSALSVKGPIDNLSNNVAQFANNSVKVSIASITAGVRTQVLSLSGRGSVAFLAIMKAATGGGTVEIIVDGITIYNSATSTATTTEAHCFIGAPGSADPGVGSVRPFAVALPDALPVIFRRTFVVWYTPATNASGANATLAYDLRSTR</sequence>